<dbReference type="InterPro" id="IPR016181">
    <property type="entry name" value="Acyl_CoA_acyltransferase"/>
</dbReference>
<dbReference type="Gene3D" id="3.40.630.30">
    <property type="match status" value="1"/>
</dbReference>
<dbReference type="Pfam" id="PF13302">
    <property type="entry name" value="Acetyltransf_3"/>
    <property type="match status" value="1"/>
</dbReference>
<dbReference type="Proteomes" id="UP000186609">
    <property type="component" value="Chromosome"/>
</dbReference>
<accession>A0A1P8JSJ1</accession>
<gene>
    <name evidence="2" type="ORF">RD110_05365</name>
</gene>
<dbReference type="PANTHER" id="PTHR43792">
    <property type="entry name" value="GNAT FAMILY, PUTATIVE (AFU_ORTHOLOGUE AFUA_3G00765)-RELATED-RELATED"/>
    <property type="match status" value="1"/>
</dbReference>
<dbReference type="RefSeq" id="WP_076197385.1">
    <property type="nucleotide sequence ID" value="NZ_CP019236.1"/>
</dbReference>
<dbReference type="KEGG" id="rhy:RD110_05365"/>
<sequence length="183" mass="20791">MTILHTPRLRLEPITDQHLDGIHAMNQLPEVMRYIGGQPETFEQTAAWIADAQRCWAAWGTSWWAFIEPTSGRAAGAGCVKYARREDELPADLDSLRCNPLEIGWRLHPDFWRQGLASEAALCMADFAFDNLAAPELIAVRHPDNLASARVMDRLGMRYRGLETWYGEMNATHVVSRGDWLRL</sequence>
<reference evidence="2 3" key="1">
    <citation type="submission" date="2017-01" db="EMBL/GenBank/DDBJ databases">
        <authorList>
            <person name="Mah S.A."/>
            <person name="Swanson W.J."/>
            <person name="Moy G.W."/>
            <person name="Vacquier V.D."/>
        </authorList>
    </citation>
    <scope>NUCLEOTIDE SEQUENCE [LARGE SCALE GENOMIC DNA]</scope>
    <source>
        <strain evidence="2 3">DCY110</strain>
    </source>
</reference>
<dbReference type="InterPro" id="IPR000182">
    <property type="entry name" value="GNAT_dom"/>
</dbReference>
<dbReference type="InterPro" id="IPR051531">
    <property type="entry name" value="N-acetyltransferase"/>
</dbReference>
<keyword evidence="3" id="KW-1185">Reference proteome</keyword>
<dbReference type="AlphaFoldDB" id="A0A1P8JSJ1"/>
<feature type="domain" description="N-acetyltransferase" evidence="1">
    <location>
        <begin position="9"/>
        <end position="174"/>
    </location>
</feature>
<dbReference type="OrthoDB" id="9801656at2"/>
<protein>
    <recommendedName>
        <fullName evidence="1">N-acetyltransferase domain-containing protein</fullName>
    </recommendedName>
</protein>
<dbReference type="SUPFAM" id="SSF55729">
    <property type="entry name" value="Acyl-CoA N-acyltransferases (Nat)"/>
    <property type="match status" value="1"/>
</dbReference>
<dbReference type="EMBL" id="CP019236">
    <property type="protein sequence ID" value="APW36691.1"/>
    <property type="molecule type" value="Genomic_DNA"/>
</dbReference>
<evidence type="ECO:0000313" key="3">
    <source>
        <dbReference type="Proteomes" id="UP000186609"/>
    </source>
</evidence>
<evidence type="ECO:0000259" key="1">
    <source>
        <dbReference type="PROSITE" id="PS51186"/>
    </source>
</evidence>
<proteinExistence type="predicted"/>
<dbReference type="PROSITE" id="PS51186">
    <property type="entry name" value="GNAT"/>
    <property type="match status" value="1"/>
</dbReference>
<name>A0A1P8JSJ1_9BURK</name>
<dbReference type="STRING" id="1842727.RD110_05365"/>
<dbReference type="GO" id="GO:0016747">
    <property type="term" value="F:acyltransferase activity, transferring groups other than amino-acyl groups"/>
    <property type="evidence" value="ECO:0007669"/>
    <property type="project" value="InterPro"/>
</dbReference>
<evidence type="ECO:0000313" key="2">
    <source>
        <dbReference type="EMBL" id="APW36691.1"/>
    </source>
</evidence>
<organism evidence="2 3">
    <name type="scientific">Rhodoferax koreensis</name>
    <dbReference type="NCBI Taxonomy" id="1842727"/>
    <lineage>
        <taxon>Bacteria</taxon>
        <taxon>Pseudomonadati</taxon>
        <taxon>Pseudomonadota</taxon>
        <taxon>Betaproteobacteria</taxon>
        <taxon>Burkholderiales</taxon>
        <taxon>Comamonadaceae</taxon>
        <taxon>Rhodoferax</taxon>
    </lineage>
</organism>
<dbReference type="PANTHER" id="PTHR43792:SF1">
    <property type="entry name" value="N-ACETYLTRANSFERASE DOMAIN-CONTAINING PROTEIN"/>
    <property type="match status" value="1"/>
</dbReference>